<dbReference type="InterPro" id="IPR011549">
    <property type="entry name" value="RibD_C"/>
</dbReference>
<dbReference type="InterPro" id="IPR016193">
    <property type="entry name" value="Cytidine_deaminase-like"/>
</dbReference>
<dbReference type="EMBL" id="CP110820">
    <property type="protein sequence ID" value="WPX97073.1"/>
    <property type="molecule type" value="Genomic_DNA"/>
</dbReference>
<dbReference type="Proteomes" id="UP001327219">
    <property type="component" value="Chromosome"/>
</dbReference>
<dbReference type="CDD" id="cd01284">
    <property type="entry name" value="Riboflavin_deaminase-reductase"/>
    <property type="match status" value="1"/>
</dbReference>
<comment type="pathway">
    <text evidence="3 10">Cofactor biosynthesis; riboflavin biosynthesis; 5-amino-6-(D-ribitylamino)uracil from GTP: step 3/4.</text>
</comment>
<comment type="similarity">
    <text evidence="4 10">In the N-terminal section; belongs to the cytidine and deoxycytidylate deaminase family.</text>
</comment>
<organism evidence="12 13">
    <name type="scientific">Candidatus Bandiella euplotis</name>
    <dbReference type="NCBI Taxonomy" id="1664265"/>
    <lineage>
        <taxon>Bacteria</taxon>
        <taxon>Pseudomonadati</taxon>
        <taxon>Pseudomonadota</taxon>
        <taxon>Alphaproteobacteria</taxon>
        <taxon>Rickettsiales</taxon>
        <taxon>Candidatus Midichloriaceae</taxon>
        <taxon>Candidatus Bandiella</taxon>
    </lineage>
</organism>
<keyword evidence="13" id="KW-1185">Reference proteome</keyword>
<keyword evidence="10" id="KW-0378">Hydrolase</keyword>
<dbReference type="SUPFAM" id="SSF53927">
    <property type="entry name" value="Cytidine deaminase-like"/>
    <property type="match status" value="1"/>
</dbReference>
<evidence type="ECO:0000256" key="9">
    <source>
        <dbReference type="ARBA" id="ARBA00023268"/>
    </source>
</evidence>
<dbReference type="NCBIfam" id="TIGR00227">
    <property type="entry name" value="ribD_Cterm"/>
    <property type="match status" value="1"/>
</dbReference>
<comment type="function">
    <text evidence="1 10">Converts 2,5-diamino-6-(ribosylamino)-4(3h)-pyrimidinone 5'-phosphate into 5-amino-6-(ribosylamino)-2,4(1h,3h)-pyrimidinedione 5'-phosphate.</text>
</comment>
<proteinExistence type="inferred from homology"/>
<evidence type="ECO:0000256" key="2">
    <source>
        <dbReference type="ARBA" id="ARBA00004882"/>
    </source>
</evidence>
<evidence type="ECO:0000256" key="1">
    <source>
        <dbReference type="ARBA" id="ARBA00002151"/>
    </source>
</evidence>
<keyword evidence="10" id="KW-0479">Metal-binding</keyword>
<feature type="domain" description="CMP/dCMP-type deaminase" evidence="11">
    <location>
        <begin position="2"/>
        <end position="116"/>
    </location>
</feature>
<dbReference type="PROSITE" id="PS51747">
    <property type="entry name" value="CYT_DCMP_DEAMINASES_2"/>
    <property type="match status" value="1"/>
</dbReference>
<dbReference type="Pfam" id="PF00383">
    <property type="entry name" value="dCMP_cyt_deam_1"/>
    <property type="match status" value="1"/>
</dbReference>
<dbReference type="SUPFAM" id="SSF53597">
    <property type="entry name" value="Dihydrofolate reductase-like"/>
    <property type="match status" value="1"/>
</dbReference>
<dbReference type="Pfam" id="PF01872">
    <property type="entry name" value="RibD_C"/>
    <property type="match status" value="1"/>
</dbReference>
<comment type="catalytic activity">
    <reaction evidence="10">
        <text>2,5-diamino-6-hydroxy-4-(5-phosphoribosylamino)-pyrimidine + H2O + H(+) = 5-amino-6-(5-phospho-D-ribosylamino)uracil + NH4(+)</text>
        <dbReference type="Rhea" id="RHEA:21868"/>
        <dbReference type="ChEBI" id="CHEBI:15377"/>
        <dbReference type="ChEBI" id="CHEBI:15378"/>
        <dbReference type="ChEBI" id="CHEBI:28938"/>
        <dbReference type="ChEBI" id="CHEBI:58453"/>
        <dbReference type="ChEBI" id="CHEBI:58614"/>
        <dbReference type="EC" id="3.5.4.26"/>
    </reaction>
</comment>
<comment type="cofactor">
    <cofactor evidence="10">
        <name>Zn(2+)</name>
        <dbReference type="ChEBI" id="CHEBI:29105"/>
    </cofactor>
    <text evidence="10">Binds 1 zinc ion.</text>
</comment>
<dbReference type="Gene3D" id="3.40.140.10">
    <property type="entry name" value="Cytidine Deaminase, domain 2"/>
    <property type="match status" value="1"/>
</dbReference>
<name>A0ABZ0ULR1_9RICK</name>
<evidence type="ECO:0000256" key="4">
    <source>
        <dbReference type="ARBA" id="ARBA00005259"/>
    </source>
</evidence>
<keyword evidence="8 10" id="KW-0560">Oxidoreductase</keyword>
<reference evidence="12 13" key="1">
    <citation type="submission" date="2022-11" db="EMBL/GenBank/DDBJ databases">
        <title>Host association and intracellularity evolved multiple times independently in the Rickettsiales.</title>
        <authorList>
            <person name="Castelli M."/>
            <person name="Nardi T."/>
            <person name="Gammuto L."/>
            <person name="Bellinzona G."/>
            <person name="Sabaneyeva E."/>
            <person name="Potekhin A."/>
            <person name="Serra V."/>
            <person name="Petroni G."/>
            <person name="Sassera D."/>
        </authorList>
    </citation>
    <scope>NUCLEOTIDE SEQUENCE [LARGE SCALE GENOMIC DNA]</scope>
    <source>
        <strain evidence="12 13">NDG2</strain>
    </source>
</reference>
<evidence type="ECO:0000256" key="7">
    <source>
        <dbReference type="ARBA" id="ARBA00022857"/>
    </source>
</evidence>
<evidence type="ECO:0000256" key="3">
    <source>
        <dbReference type="ARBA" id="ARBA00004910"/>
    </source>
</evidence>
<accession>A0ABZ0ULR1</accession>
<dbReference type="Gene3D" id="3.40.430.10">
    <property type="entry name" value="Dihydrofolate Reductase, subunit A"/>
    <property type="match status" value="1"/>
</dbReference>
<dbReference type="EC" id="3.5.4.26" evidence="10"/>
<keyword evidence="9" id="KW-0511">Multifunctional enzyme</keyword>
<evidence type="ECO:0000313" key="12">
    <source>
        <dbReference type="EMBL" id="WPX97073.1"/>
    </source>
</evidence>
<gene>
    <name evidence="12" type="ORF">Bandiella_01214</name>
</gene>
<keyword evidence="7 10" id="KW-0521">NADP</keyword>
<dbReference type="PANTHER" id="PTHR38011">
    <property type="entry name" value="DIHYDROFOLATE REDUCTASE FAMILY PROTEIN (AFU_ORTHOLOGUE AFUA_8G06820)"/>
    <property type="match status" value="1"/>
</dbReference>
<dbReference type="InterPro" id="IPR002734">
    <property type="entry name" value="RibDG_C"/>
</dbReference>
<dbReference type="PANTHER" id="PTHR38011:SF7">
    <property type="entry name" value="2,5-DIAMINO-6-RIBOSYLAMINO-4(3H)-PYRIMIDINONE 5'-PHOSPHATE REDUCTASE"/>
    <property type="match status" value="1"/>
</dbReference>
<keyword evidence="10" id="KW-0862">Zinc</keyword>
<dbReference type="InterPro" id="IPR004794">
    <property type="entry name" value="Eubact_RibD"/>
</dbReference>
<dbReference type="NCBIfam" id="TIGR00326">
    <property type="entry name" value="eubact_ribD"/>
    <property type="match status" value="1"/>
</dbReference>
<dbReference type="RefSeq" id="WP_323732708.1">
    <property type="nucleotide sequence ID" value="NZ_CP110820.1"/>
</dbReference>
<protein>
    <recommendedName>
        <fullName evidence="10">Riboflavin biosynthesis protein RibD</fullName>
    </recommendedName>
    <domain>
        <recommendedName>
            <fullName evidence="10">Diaminohydroxyphosphoribosylaminopyrimidine deaminase</fullName>
            <shortName evidence="10">DRAP deaminase</shortName>
            <ecNumber evidence="10">3.5.4.26</ecNumber>
        </recommendedName>
        <alternativeName>
            <fullName evidence="10">Riboflavin-specific deaminase</fullName>
        </alternativeName>
    </domain>
    <domain>
        <recommendedName>
            <fullName evidence="10">5-amino-6-(5-phosphoribosylamino)uracil reductase</fullName>
            <ecNumber evidence="10">1.1.1.193</ecNumber>
        </recommendedName>
        <alternativeName>
            <fullName evidence="10">HTP reductase</fullName>
        </alternativeName>
    </domain>
</protein>
<keyword evidence="6 10" id="KW-0686">Riboflavin biosynthesis</keyword>
<dbReference type="PIRSF" id="PIRSF006769">
    <property type="entry name" value="RibD"/>
    <property type="match status" value="1"/>
</dbReference>
<dbReference type="InterPro" id="IPR024072">
    <property type="entry name" value="DHFR-like_dom_sf"/>
</dbReference>
<evidence type="ECO:0000256" key="5">
    <source>
        <dbReference type="ARBA" id="ARBA00007417"/>
    </source>
</evidence>
<sequence>MDQDQYYMKRALELAKSGLGQTSPNPSVGCVIVKNDTVIAEARTQNGGKPHAEATAIDMLRENSQGAIIYVTLEPCCISSADKVSCAEKIIKSSFKKVVIGTTDPNPEINGRSIQMLKQTGIEIKVNVLKEECEEVIMGFKKRILDKVPFVTLKLAMSLDGKIALKNRQSKWITSQKQRDLAHELRAQNDAILTGIQTVIDDDPLLTCRLPNVRHNPIRIILDTAFRMPKYSQIVQTANNIRTIIFTAVSEGQNPYKNIEVIKVRADKDGLCLADVLAKLAVLGVNNLLIEAGQKVSTSFIKAKLPDKLVIFQSNKIIGADGISGIGDMNIPNISDCPQFNTIVIGENDA</sequence>
<evidence type="ECO:0000256" key="6">
    <source>
        <dbReference type="ARBA" id="ARBA00022619"/>
    </source>
</evidence>
<evidence type="ECO:0000256" key="10">
    <source>
        <dbReference type="PIRNR" id="PIRNR006769"/>
    </source>
</evidence>
<evidence type="ECO:0000256" key="8">
    <source>
        <dbReference type="ARBA" id="ARBA00023002"/>
    </source>
</evidence>
<dbReference type="InterPro" id="IPR002125">
    <property type="entry name" value="CMP_dCMP_dom"/>
</dbReference>
<comment type="similarity">
    <text evidence="5 10">In the C-terminal section; belongs to the HTP reductase family.</text>
</comment>
<evidence type="ECO:0000313" key="13">
    <source>
        <dbReference type="Proteomes" id="UP001327219"/>
    </source>
</evidence>
<comment type="catalytic activity">
    <reaction evidence="10">
        <text>5-amino-6-(5-phospho-D-ribitylamino)uracil + NADP(+) = 5-amino-6-(5-phospho-D-ribosylamino)uracil + NADPH + H(+)</text>
        <dbReference type="Rhea" id="RHEA:17845"/>
        <dbReference type="ChEBI" id="CHEBI:15378"/>
        <dbReference type="ChEBI" id="CHEBI:57783"/>
        <dbReference type="ChEBI" id="CHEBI:58349"/>
        <dbReference type="ChEBI" id="CHEBI:58421"/>
        <dbReference type="ChEBI" id="CHEBI:58453"/>
        <dbReference type="EC" id="1.1.1.193"/>
    </reaction>
</comment>
<evidence type="ECO:0000259" key="11">
    <source>
        <dbReference type="PROSITE" id="PS51747"/>
    </source>
</evidence>
<dbReference type="EC" id="1.1.1.193" evidence="10"/>
<dbReference type="InterPro" id="IPR050765">
    <property type="entry name" value="Riboflavin_Biosynth_HTPR"/>
</dbReference>
<comment type="pathway">
    <text evidence="2 10">Cofactor biosynthesis; riboflavin biosynthesis; 5-amino-6-(D-ribitylamino)uracil from GTP: step 2/4.</text>
</comment>